<proteinExistence type="predicted"/>
<dbReference type="AlphaFoldDB" id="A0A1I6RK87"/>
<evidence type="ECO:0000313" key="2">
    <source>
        <dbReference type="Proteomes" id="UP000199199"/>
    </source>
</evidence>
<reference evidence="2" key="1">
    <citation type="submission" date="2016-10" db="EMBL/GenBank/DDBJ databases">
        <authorList>
            <person name="Varghese N."/>
            <person name="Submissions S."/>
        </authorList>
    </citation>
    <scope>NUCLEOTIDE SEQUENCE [LARGE SCALE GENOMIC DNA]</scope>
    <source>
        <strain evidence="2">DSM 22427</strain>
    </source>
</reference>
<name>A0A1I6RK87_9EURY</name>
<keyword evidence="2" id="KW-1185">Reference proteome</keyword>
<organism evidence="1 2">
    <name type="scientific">Halostagnicola kamekurae</name>
    <dbReference type="NCBI Taxonomy" id="619731"/>
    <lineage>
        <taxon>Archaea</taxon>
        <taxon>Methanobacteriati</taxon>
        <taxon>Methanobacteriota</taxon>
        <taxon>Stenosarchaea group</taxon>
        <taxon>Halobacteria</taxon>
        <taxon>Halobacteriales</taxon>
        <taxon>Natrialbaceae</taxon>
        <taxon>Halostagnicola</taxon>
    </lineage>
</organism>
<gene>
    <name evidence="1" type="ORF">SAMN04488556_1851</name>
</gene>
<sequence>MKKRTEICPECGVRNTISTIGSGTSTVSVETDVIPSSSSYLSTIIVWGDGIFLLLAGLGAFTYSSEQPSERYSAGASSPLPACSASRRFATNSVLASRGVSWSSSRSSMHFSRCVLALDPRYHPRVSDSRRSTTDFLVLHPHIRPLHVRSLTGGSHRVVSRFDYSLFRIKMSGPRGSVSAERGKLL</sequence>
<dbReference type="Proteomes" id="UP000199199">
    <property type="component" value="Unassembled WGS sequence"/>
</dbReference>
<dbReference type="EMBL" id="FOZS01000002">
    <property type="protein sequence ID" value="SFS65075.1"/>
    <property type="molecule type" value="Genomic_DNA"/>
</dbReference>
<evidence type="ECO:0000313" key="1">
    <source>
        <dbReference type="EMBL" id="SFS65075.1"/>
    </source>
</evidence>
<protein>
    <submittedName>
        <fullName evidence="1">Uncharacterized protein</fullName>
    </submittedName>
</protein>
<accession>A0A1I6RK87</accession>